<evidence type="ECO:0000259" key="2">
    <source>
        <dbReference type="SMART" id="SM00558"/>
    </source>
</evidence>
<comment type="caution">
    <text evidence="3">The sequence shown here is derived from an EMBL/GenBank/DDBJ whole genome shotgun (WGS) entry which is preliminary data.</text>
</comment>
<dbReference type="GO" id="GO:0051864">
    <property type="term" value="F:histone H3K36 demethylase activity"/>
    <property type="evidence" value="ECO:0007669"/>
    <property type="project" value="TreeGrafter"/>
</dbReference>
<accession>A0AAD4RCC9</accession>
<dbReference type="GO" id="GO:0010468">
    <property type="term" value="P:regulation of gene expression"/>
    <property type="evidence" value="ECO:0007669"/>
    <property type="project" value="TreeGrafter"/>
</dbReference>
<feature type="region of interest" description="Disordered" evidence="1">
    <location>
        <begin position="388"/>
        <end position="409"/>
    </location>
</feature>
<dbReference type="EMBL" id="JAKKPZ010000002">
    <property type="protein sequence ID" value="KAI1725912.1"/>
    <property type="molecule type" value="Genomic_DNA"/>
</dbReference>
<dbReference type="PANTHER" id="PTHR10694">
    <property type="entry name" value="LYSINE-SPECIFIC DEMETHYLASE"/>
    <property type="match status" value="1"/>
</dbReference>
<evidence type="ECO:0000313" key="3">
    <source>
        <dbReference type="EMBL" id="KAI1725912.1"/>
    </source>
</evidence>
<organism evidence="3 4">
    <name type="scientific">Ditylenchus destructor</name>
    <dbReference type="NCBI Taxonomy" id="166010"/>
    <lineage>
        <taxon>Eukaryota</taxon>
        <taxon>Metazoa</taxon>
        <taxon>Ecdysozoa</taxon>
        <taxon>Nematoda</taxon>
        <taxon>Chromadorea</taxon>
        <taxon>Rhabditida</taxon>
        <taxon>Tylenchina</taxon>
        <taxon>Tylenchomorpha</taxon>
        <taxon>Sphaerularioidea</taxon>
        <taxon>Anguinidae</taxon>
        <taxon>Anguininae</taxon>
        <taxon>Ditylenchus</taxon>
    </lineage>
</organism>
<dbReference type="AlphaFoldDB" id="A0AAD4RCC9"/>
<dbReference type="GO" id="GO:0032454">
    <property type="term" value="F:histone H3K9 demethylase activity"/>
    <property type="evidence" value="ECO:0007669"/>
    <property type="project" value="TreeGrafter"/>
</dbReference>
<dbReference type="Proteomes" id="UP001201812">
    <property type="component" value="Unassembled WGS sequence"/>
</dbReference>
<keyword evidence="4" id="KW-1185">Reference proteome</keyword>
<protein>
    <submittedName>
        <fullName evidence="3">JmjC domain, hydroxylase domain-containing protein</fullName>
    </submittedName>
</protein>
<dbReference type="GO" id="GO:0000785">
    <property type="term" value="C:chromatin"/>
    <property type="evidence" value="ECO:0007669"/>
    <property type="project" value="TreeGrafter"/>
</dbReference>
<gene>
    <name evidence="3" type="ORF">DdX_02599</name>
</gene>
<reference evidence="3" key="1">
    <citation type="submission" date="2022-01" db="EMBL/GenBank/DDBJ databases">
        <title>Genome Sequence Resource for Two Populations of Ditylenchus destructor, the Migratory Endoparasitic Phytonematode.</title>
        <authorList>
            <person name="Zhang H."/>
            <person name="Lin R."/>
            <person name="Xie B."/>
        </authorList>
    </citation>
    <scope>NUCLEOTIDE SEQUENCE</scope>
    <source>
        <strain evidence="3">BazhouSP</strain>
    </source>
</reference>
<dbReference type="Gene3D" id="2.60.120.650">
    <property type="entry name" value="Cupin"/>
    <property type="match status" value="1"/>
</dbReference>
<dbReference type="SUPFAM" id="SSF51197">
    <property type="entry name" value="Clavaminate synthase-like"/>
    <property type="match status" value="1"/>
</dbReference>
<evidence type="ECO:0000313" key="4">
    <source>
        <dbReference type="Proteomes" id="UP001201812"/>
    </source>
</evidence>
<proteinExistence type="predicted"/>
<dbReference type="PANTHER" id="PTHR10694:SF7">
    <property type="entry name" value="[HISTONE H3]-TRIMETHYL-L-LYSINE(9) DEMETHYLASE"/>
    <property type="match status" value="1"/>
</dbReference>
<dbReference type="GO" id="GO:0005634">
    <property type="term" value="C:nucleus"/>
    <property type="evidence" value="ECO:0007669"/>
    <property type="project" value="TreeGrafter"/>
</dbReference>
<dbReference type="InterPro" id="IPR003347">
    <property type="entry name" value="JmjC_dom"/>
</dbReference>
<evidence type="ECO:0000256" key="1">
    <source>
        <dbReference type="SAM" id="MobiDB-lite"/>
    </source>
</evidence>
<name>A0AAD4RCC9_9BILA</name>
<dbReference type="Pfam" id="PF02373">
    <property type="entry name" value="JmjC"/>
    <property type="match status" value="1"/>
</dbReference>
<sequence>MALERDVLPYSGQLLNVSGPDAIGIRVPDSDIDQLFYYFCAKYSQHKSRMIQVGAVKLVTSKKWSKENKGDLSTLYDECVPVTYQKHKLTETGGIFVSSEISNKYLRTIAKNTKRPRDFPKNIKDVPNYMWQRFLTTNKIRAYYATSIEVEQSLCKKLDLHTFRGIIDVLKGHEDVRKIFGFFGTFDSVFCCHTEDFEAFSVNILLDGAPKYWLIIAAEYREKFNQLLKKLYDLGNCPKPVSHFNFLVAPSQLQKAGILFTEYIQYPGEIMIIMPGAHHCGFNLGVNYSENVYCGHPAFLEEVIRVNNICCTCVEEDGFTRQHLPLDSVEMQNLIKAAKTFEQSINAQRIKSTSRINGAQKQHDYDADIEIVYENFNAPKARNITPHRLLQSTTSRMPNTPQVPGFTRQ</sequence>
<feature type="domain" description="JmjC" evidence="2">
    <location>
        <begin position="153"/>
        <end position="311"/>
    </location>
</feature>
<feature type="compositionally biased region" description="Polar residues" evidence="1">
    <location>
        <begin position="390"/>
        <end position="409"/>
    </location>
</feature>
<dbReference type="SMART" id="SM00558">
    <property type="entry name" value="JmjC"/>
    <property type="match status" value="1"/>
</dbReference>